<gene>
    <name evidence="2" type="ORF">R5R35_001105</name>
</gene>
<dbReference type="EMBL" id="JAZDUA010000122">
    <property type="protein sequence ID" value="KAK7867326.1"/>
    <property type="molecule type" value="Genomic_DNA"/>
</dbReference>
<dbReference type="InterPro" id="IPR052808">
    <property type="entry name" value="GPCR_Mth-like"/>
</dbReference>
<dbReference type="Gene3D" id="1.20.1070.10">
    <property type="entry name" value="Rhodopsin 7-helix transmembrane proteins"/>
    <property type="match status" value="1"/>
</dbReference>
<evidence type="ECO:0000313" key="2">
    <source>
        <dbReference type="EMBL" id="KAK7867326.1"/>
    </source>
</evidence>
<evidence type="ECO:0000313" key="3">
    <source>
        <dbReference type="Proteomes" id="UP001378592"/>
    </source>
</evidence>
<keyword evidence="3" id="KW-1185">Reference proteome</keyword>
<feature type="transmembrane region" description="Helical" evidence="1">
    <location>
        <begin position="27"/>
        <end position="49"/>
    </location>
</feature>
<dbReference type="PANTHER" id="PTHR46953:SF1">
    <property type="entry name" value="G-PROTEIN COUPLED RECEPTOR MTH-LIKE 1-RELATED"/>
    <property type="match status" value="1"/>
</dbReference>
<comment type="caution">
    <text evidence="2">The sequence shown here is derived from an EMBL/GenBank/DDBJ whole genome shotgun (WGS) entry which is preliminary data.</text>
</comment>
<dbReference type="PANTHER" id="PTHR46953">
    <property type="entry name" value="G-PROTEIN COUPLED RECEPTOR MTH-LIKE 1-RELATED"/>
    <property type="match status" value="1"/>
</dbReference>
<keyword evidence="1" id="KW-0812">Transmembrane</keyword>
<evidence type="ECO:0000256" key="1">
    <source>
        <dbReference type="SAM" id="Phobius"/>
    </source>
</evidence>
<reference evidence="2 3" key="1">
    <citation type="submission" date="2024-03" db="EMBL/GenBank/DDBJ databases">
        <title>The genome assembly and annotation of the cricket Gryllus longicercus Weissman &amp; Gray.</title>
        <authorList>
            <person name="Szrajer S."/>
            <person name="Gray D."/>
            <person name="Ylla G."/>
        </authorList>
    </citation>
    <scope>NUCLEOTIDE SEQUENCE [LARGE SCALE GENOMIC DNA]</scope>
    <source>
        <strain evidence="2">DAG 2021-001</strain>
        <tissue evidence="2">Whole body minus gut</tissue>
    </source>
</reference>
<dbReference type="AlphaFoldDB" id="A0AAN9VR52"/>
<dbReference type="Proteomes" id="UP001378592">
    <property type="component" value="Unassembled WGS sequence"/>
</dbReference>
<name>A0AAN9VR52_9ORTH</name>
<keyword evidence="1" id="KW-0472">Membrane</keyword>
<sequence length="158" mass="16702">MNAKLFVAMGVPWAVDVISDFIMEPRWVWYVPEALLSLQGVFIFCIFVLKRKVLVRVRKRLSSLCARCCCCCPCCDGDGGSSDTEARGATTGACANSLRQPLTPSAAAAAAAAAAGANARHVHKSASSSTLCTVTASELQSPGLLRLSPSPTRARAER</sequence>
<organism evidence="2 3">
    <name type="scientific">Gryllus longicercus</name>
    <dbReference type="NCBI Taxonomy" id="2509291"/>
    <lineage>
        <taxon>Eukaryota</taxon>
        <taxon>Metazoa</taxon>
        <taxon>Ecdysozoa</taxon>
        <taxon>Arthropoda</taxon>
        <taxon>Hexapoda</taxon>
        <taxon>Insecta</taxon>
        <taxon>Pterygota</taxon>
        <taxon>Neoptera</taxon>
        <taxon>Polyneoptera</taxon>
        <taxon>Orthoptera</taxon>
        <taxon>Ensifera</taxon>
        <taxon>Gryllidea</taxon>
        <taxon>Grylloidea</taxon>
        <taxon>Gryllidae</taxon>
        <taxon>Gryllinae</taxon>
        <taxon>Gryllus</taxon>
    </lineage>
</organism>
<protein>
    <submittedName>
        <fullName evidence="2">Uncharacterized protein</fullName>
    </submittedName>
</protein>
<keyword evidence="1" id="KW-1133">Transmembrane helix</keyword>
<proteinExistence type="predicted"/>
<accession>A0AAN9VR52</accession>